<dbReference type="RefSeq" id="WP_053549624.1">
    <property type="nucleotide sequence ID" value="NZ_CP010802.1"/>
</dbReference>
<dbReference type="CDD" id="cd16914">
    <property type="entry name" value="EcfT"/>
    <property type="match status" value="1"/>
</dbReference>
<evidence type="ECO:0000256" key="1">
    <source>
        <dbReference type="ARBA" id="ARBA00004651"/>
    </source>
</evidence>
<dbReference type="PATRIC" id="fig|1603606.3.peg.680"/>
<dbReference type="GO" id="GO:0006824">
    <property type="term" value="P:cobalt ion transport"/>
    <property type="evidence" value="ECO:0007669"/>
    <property type="project" value="InterPro"/>
</dbReference>
<dbReference type="InterPro" id="IPR003339">
    <property type="entry name" value="ABC/ECF_trnsptr_transmembrane"/>
</dbReference>
<dbReference type="Pfam" id="PF02361">
    <property type="entry name" value="CbiQ"/>
    <property type="match status" value="1"/>
</dbReference>
<evidence type="ECO:0000256" key="6">
    <source>
        <dbReference type="SAM" id="Phobius"/>
    </source>
</evidence>
<feature type="transmembrane region" description="Helical" evidence="6">
    <location>
        <begin position="71"/>
        <end position="89"/>
    </location>
</feature>
<reference evidence="7 8" key="1">
    <citation type="submission" date="2015-07" db="EMBL/GenBank/DDBJ databases">
        <title>Isolation and Genomic Characterization of a Novel Halophilic Metal-Reducing Deltaproteobacterium from the Deep Subsurface.</title>
        <authorList>
            <person name="Badalamenti J.P."/>
            <person name="Summers Z.M."/>
            <person name="Gralnick J.A."/>
            <person name="Bond D.R."/>
        </authorList>
    </citation>
    <scope>NUCLEOTIDE SEQUENCE [LARGE SCALE GENOMIC DNA]</scope>
    <source>
        <strain evidence="7 8">WTL</strain>
    </source>
</reference>
<proteinExistence type="predicted"/>
<sequence>MGGAHHFIDAQGEERSLLAALDGRIKLVLLLAALGVNLTAGGIRTPLALAILALLLVVAAGVPARDFFKRMAIPTMLALVAFVTQLFWVRQGEPLLSFTLFSWDFVFTSGGVERGSELSARILGGMGTLLFFSLTTPLPELMRAARFFRCPPVLVELALIMYRYIFLFLEEGARIRNAQKSRLGYVDFRNVLRSSGILGGMLILRTYDRAEATFAAMRCRGYRGALTVAVGNPLQGRDWIALGAGLGLLGILFAMR</sequence>
<evidence type="ECO:0000313" key="8">
    <source>
        <dbReference type="Proteomes" id="UP000057158"/>
    </source>
</evidence>
<dbReference type="GO" id="GO:0043190">
    <property type="term" value="C:ATP-binding cassette (ABC) transporter complex"/>
    <property type="evidence" value="ECO:0007669"/>
    <property type="project" value="InterPro"/>
</dbReference>
<dbReference type="PANTHER" id="PTHR34857:SF2">
    <property type="entry name" value="SLL0384 PROTEIN"/>
    <property type="match status" value="1"/>
</dbReference>
<feature type="transmembrane region" description="Helical" evidence="6">
    <location>
        <begin position="47"/>
        <end position="64"/>
    </location>
</feature>
<evidence type="ECO:0000313" key="7">
    <source>
        <dbReference type="EMBL" id="ALC15411.1"/>
    </source>
</evidence>
<comment type="subcellular location">
    <subcellularLocation>
        <location evidence="1">Cell membrane</location>
        <topology evidence="1">Multi-pass membrane protein</topology>
    </subcellularLocation>
</comment>
<name>A0A0M5IVD5_9BACT</name>
<keyword evidence="5 6" id="KW-0472">Membrane</keyword>
<evidence type="ECO:0000256" key="5">
    <source>
        <dbReference type="ARBA" id="ARBA00023136"/>
    </source>
</evidence>
<keyword evidence="8" id="KW-1185">Reference proteome</keyword>
<dbReference type="NCBIfam" id="TIGR02454">
    <property type="entry name" value="ECF_T_CbiQ"/>
    <property type="match status" value="1"/>
</dbReference>
<dbReference type="OrthoDB" id="4533at2"/>
<evidence type="ECO:0000256" key="3">
    <source>
        <dbReference type="ARBA" id="ARBA00022692"/>
    </source>
</evidence>
<dbReference type="InterPro" id="IPR012809">
    <property type="entry name" value="ECF_CbiQ"/>
</dbReference>
<keyword evidence="2" id="KW-1003">Cell membrane</keyword>
<dbReference type="STRING" id="1603606.DSOUD_0623"/>
<keyword evidence="4 6" id="KW-1133">Transmembrane helix</keyword>
<dbReference type="InterPro" id="IPR051611">
    <property type="entry name" value="ECF_transporter_component"/>
</dbReference>
<keyword evidence="3 6" id="KW-0812">Transmembrane</keyword>
<dbReference type="EMBL" id="CP010802">
    <property type="protein sequence ID" value="ALC15411.1"/>
    <property type="molecule type" value="Genomic_DNA"/>
</dbReference>
<dbReference type="KEGG" id="des:DSOUD_0623"/>
<evidence type="ECO:0000256" key="4">
    <source>
        <dbReference type="ARBA" id="ARBA00022989"/>
    </source>
</evidence>
<accession>A0A0M5IVD5</accession>
<gene>
    <name evidence="7" type="primary">cbiQ</name>
    <name evidence="7" type="ORF">DSOUD_0623</name>
</gene>
<organism evidence="7 8">
    <name type="scientific">Desulfuromonas soudanensis</name>
    <dbReference type="NCBI Taxonomy" id="1603606"/>
    <lineage>
        <taxon>Bacteria</taxon>
        <taxon>Pseudomonadati</taxon>
        <taxon>Thermodesulfobacteriota</taxon>
        <taxon>Desulfuromonadia</taxon>
        <taxon>Desulfuromonadales</taxon>
        <taxon>Desulfuromonadaceae</taxon>
        <taxon>Desulfuromonas</taxon>
    </lineage>
</organism>
<protein>
    <submittedName>
        <fullName evidence="7">Cobalt ABC transporter, permease protein CbiQ</fullName>
    </submittedName>
</protein>
<dbReference type="AlphaFoldDB" id="A0A0M5IVD5"/>
<dbReference type="Proteomes" id="UP000057158">
    <property type="component" value="Chromosome"/>
</dbReference>
<evidence type="ECO:0000256" key="2">
    <source>
        <dbReference type="ARBA" id="ARBA00022475"/>
    </source>
</evidence>
<dbReference type="PANTHER" id="PTHR34857">
    <property type="entry name" value="SLL0384 PROTEIN"/>
    <property type="match status" value="1"/>
</dbReference>